<reference evidence="2 3" key="1">
    <citation type="submission" date="2017-02" db="EMBL/GenBank/DDBJ databases">
        <authorList>
            <person name="Peterson S.W."/>
        </authorList>
    </citation>
    <scope>NUCLEOTIDE SEQUENCE [LARGE SCALE GENOMIC DNA]</scope>
    <source>
        <strain evidence="2 3">CECT 9189</strain>
    </source>
</reference>
<evidence type="ECO:0000313" key="3">
    <source>
        <dbReference type="Proteomes" id="UP000191116"/>
    </source>
</evidence>
<accession>A0A1T4UGP5</accession>
<dbReference type="InterPro" id="IPR019267">
    <property type="entry name" value="CRISPR-assoc_Cas6_C"/>
</dbReference>
<dbReference type="RefSeq" id="WP_080175947.1">
    <property type="nucleotide sequence ID" value="NZ_AP024856.1"/>
</dbReference>
<dbReference type="AlphaFoldDB" id="A0A1T4UGP5"/>
<organism evidence="2 3">
    <name type="scientific">Photobacterium toruni</name>
    <dbReference type="NCBI Taxonomy" id="1935446"/>
    <lineage>
        <taxon>Bacteria</taxon>
        <taxon>Pseudomonadati</taxon>
        <taxon>Pseudomonadota</taxon>
        <taxon>Gammaproteobacteria</taxon>
        <taxon>Vibrionales</taxon>
        <taxon>Vibrionaceae</taxon>
        <taxon>Photobacterium</taxon>
    </lineage>
</organism>
<dbReference type="Proteomes" id="UP000191116">
    <property type="component" value="Unassembled WGS sequence"/>
</dbReference>
<evidence type="ECO:0000313" key="2">
    <source>
        <dbReference type="EMBL" id="SKA51859.1"/>
    </source>
</evidence>
<dbReference type="EMBL" id="FUWP01000023">
    <property type="protein sequence ID" value="SKA51859.1"/>
    <property type="molecule type" value="Genomic_DNA"/>
</dbReference>
<feature type="domain" description="CRISPR-associated protein Cas6 C-terminal" evidence="1">
    <location>
        <begin position="166"/>
        <end position="292"/>
    </location>
</feature>
<gene>
    <name evidence="2" type="ORF">CZ814_03229</name>
</gene>
<name>A0A1T4UGP5_9GAMM</name>
<dbReference type="OrthoDB" id="9787241at2"/>
<dbReference type="Pfam" id="PF10040">
    <property type="entry name" value="CRISPR_Cas6"/>
    <property type="match status" value="1"/>
</dbReference>
<dbReference type="Gene3D" id="3.30.70.1900">
    <property type="match status" value="1"/>
</dbReference>
<proteinExistence type="predicted"/>
<sequence>MPNALYHLAARFNLVKLHVTVQLQQDTTLPDFKGSMLHGWFGHALKAVDEHSFHVCYGIHAEQQPKPYMICPSLDHKTDWKKGELLDFDITLFGDATKLVPHVVDAIKHASENKRLGFGVKRTPFKVLSIASYTPTGIKPGVYVCSLADWISNEHDYVVGNGEIALNFVTPVRIKHHGQVIKSPVLNYAFWANQILRRLMSLSRFWAVDDRVLFDLLYQQVEQQLAVSCDVDGACYFEDWQRYSLKQKEQLPFGGLKGQLSFYGELGTLIPLFKMGELLHIGGKTTFGLGKYQLIAD</sequence>
<protein>
    <recommendedName>
        <fullName evidence="1">CRISPR-associated protein Cas6 C-terminal domain-containing protein</fullName>
    </recommendedName>
</protein>
<evidence type="ECO:0000259" key="1">
    <source>
        <dbReference type="Pfam" id="PF10040"/>
    </source>
</evidence>